<dbReference type="PRINTS" id="PR00313">
    <property type="entry name" value="CABNDNGRPT"/>
</dbReference>
<dbReference type="OrthoDB" id="280194at2"/>
<sequence>MQLDAESATTTINSTGSVLDGRIVTPDTDAHIVTHTLSINATSVPTQDATIGSIADHLLIDTTDNGSGWLNATADKSVWIDEVAGPLMVKQVLSNSGNVSLSAAGNLLDADNTTANDVIGTSVELFAGLGDAVDAVTHSSIGLLAHPIQVDTRSTYTVATDDDSQPTERLGATTTGSVYLTETAGSAVIGDIISSVAGDILVTLPDTAATGEDMLLDVASLVIAADGNVTFNVGDSFRMARNISVDGEGAPVSTITASGEFFLNVDIGDIDDIGTVIDIFENIGAPISRITSGNDEDTVNIEYLDENRYYVDGTGGTDVYNITLSGTGSERVSIDDTGAPDDGVDSILILGTAENDLFLMREKFVALLQTTDEVGDDDGLLDTYERIDYTDAINARLRVNSLAGDDTFISDDNSVITTLDGGIGKDTFQIGQVFSGNPNDTGGVAVEDQIALLDLKGDNFLSHGISMPMVIYGGDGGDKFTVFSNKAAIRLEGEGGNDEFIIRAFIIDGETVIEGGDGEDTIRYNINAPVSINGGDGTDTVTAVGTEADDSFVLTEDGVFGAGLNVTIDGVEEAVKVDGLEGDDTFYVLGTRSGVAYTIIGGLGSDTVVVGGDVTQTIVSTDNRGSSAVVNHGTESATNPDYDLAVFGGVPITVAGSGSGSVETKVAGAIVITESGGATSVVEVNSQKPDITDSYTIAMVIPRSKSDGTEEENYDYTDAFVYVTISAAGASTNDVDDNGHQGAGLEISIDDGTTWVRSAVVVFDGSDVAEWNKTYTVKVRGIADDAEEGQRLAQINHSVLSNKADFYRFPLADVQATIFDDDQGGLIINETENNTLVLEGDTASERVDDSYTVQLTSQPTADVTVTLGQSIPDDDVAQVQFFNDVGTEITTLTFTSTNWNTPQTVTVRAINDTDVENIKPRTLTHTITAGPSEFTSHPDGPTVSIDVLDNDSAGALIVQSDGNTLVSKDGTLTDSYTIRLTKPLTGTDVVDVPLMDDGQVILSAPGMFPAVGDTPGYLRFDASNWSTPITVTVRGNSAFSSTGQPELSFAYSAHLTASIQGPIDFIGGIGAESNEVIERAIMLPQETSFDVDRGVDPTDENTQTDRLEVYNDASRTDDSLTVTDTNISGLGMGTTPVTIEGEDGEPDTTLPAGINYSDLEVVEILLGSGNDNILVNSTSPGTITVIHGGGNTELGTGVMGGDTFTVTGGGVDGDINLENDTDAPLILLGDTFQDGVRYAAPGDVGTGAAIRYADAGNDVFNITSTFGVTVYGGLGNDTINGGSGDDLLLGGGGNDTIFGNDGHDSILGDSGLNADLSLRMDMATSILSIAHTNPVLTETQKTLYRTSADYAFNYDDMTGGDPDNRNDNLFGGNGNDLIFGDHGSITLDVIRPFDDNETPEILTDDTAASTALLLLTSRAVVNARSESTDVGGSDQITGDADNDRIFGGFGSDFINYSRDEEILNPAGETGLDIIVGDSGSLTFSHVDNVVETDGFGILITAETIAWEDGASDWITAGAGRKIILGGAGDDRLLAGSDTVADLILGDEGVANFDATTGIITTVQTTTPGEGGNDIITAGNSTNILIGGFGADMITGGDARDVILGDNGQATFNETGDLIFIETTDTSIGGNDIITAGAGDDVALGGAADDTIDGDAGLDVLMGDNGRIDYTLDGDFSTLDQIITIDPTIGGIDTINGGDDNDTIIGGTAGDILHGNAGHDILLGDHGEVDFRRPVDRRVISRFIEALDGGGDDTIDGDEGDDFIFGGQGGDTIRGGVGQDDLVGGHNVPFGADGNDIIHGGDNEDVILGDNGLISRTLLSTQLGTWENYLAPMDAIAIRSINVFDDRDGIGGDDEIHGDDAQDILIGQRGNDTIHGGNESDEIVGGLGSDTIHGDAGVDFILGDAGQILRAFNEDGTPRLNQDGVWHRDLITEQIGTVTDIVPIDPIMLQNPPADLAAKLLAADRVVYSGVHLPGGAKLTDSETGLWQTVAILIDLVDAYDDTVSGGDGNDVILGDRGNDILSGDAGDDTVIGDQGVNLSPAWTDLPQMVDSIRLIGVDALADDWTGLELSLHPDGHVIVPEMVARVGDLVAERPRWDRVSAVNPELAQIADEDSIATTNGLLLTPSLLSLPHFFGHEGDLEGNDTISGGADNDLLFGDSLIVNNELQSGIGHVDAALDSVETAMAGIMQALEGLALDHEMVRKAINGEVIGGDVRVGSDVISGNAGEDTIVGDNATYELPATRGIPGAGTATENAVLLQQYLADLETIAVDAIGLVGVAHLGVIDTLLADAEADRPTLPAISADDVQHIFLHDLVVGEDEIYGEAKDDVTSTGNDTIVGGDALMLLPIITGTIADLPETPVTVGLTAEELDDLNDTLRLAANDHTLALQSRRDARVINVTNELNDRTPLDRIALIPRVDRELDQDEIAGGLGDDVIFGDDGYLVRPLVVNMPANEIEQRELDNHVREFLAQTVTADRQDAPDSYQDYLGRTRLRSEGGEPLLPEARHNQIDGNWDIQNDDILGDAGNDVLLGDNGSLVSPVYVDDTGFYHSLRGSVYSVEYLDDATRTFMGDAALQEINLDINEDDLEGGDGNDELLGQTGDDVLSGDAGLDVLRGGNGDDHIYTLSGDRRYNDGADMPRLDLGETIGTHRYNTTTSVEQQLLLDAAASAGNAVDWNVTPAPDTNTDPDEGDVDPPTPVERTLVITPPATATVIGQATTVSVTVTDLPVTAVANLVWQITNGDGETIAQGSGESFQFTPPTGGTYTATVTLSDNEAGFGSASIDLTFAATNTPDDVANPGMKVLVIGGTDLDDDILLLDVRNQPNSVEVRTRSDKGSWTQVIHENISRIEVYGGAGDDDISTDRRLTIPVALFGGIGDDKLRGGGAGDYLSGGAGEDRLLGSDGDDILVGGWGIDRLDGGRDDDLLLGDELAVVDGKTDHETLFTRWSESTDDVADRFAALIADLSDAVENDGAVDLIDGDKGVDAFFATLTDRVQYRSREDDIKHLF</sequence>
<comment type="subcellular location">
    <subcellularLocation>
        <location evidence="1">Membrane</location>
    </subcellularLocation>
    <subcellularLocation>
        <location evidence="2">Secreted</location>
    </subcellularLocation>
</comment>
<dbReference type="GO" id="GO:0016020">
    <property type="term" value="C:membrane"/>
    <property type="evidence" value="ECO:0007669"/>
    <property type="project" value="UniProtKB-SubCell"/>
</dbReference>
<dbReference type="InterPro" id="IPR003995">
    <property type="entry name" value="RTX_toxin_determinant-A"/>
</dbReference>
<accession>M5U2Q5</accession>
<evidence type="ECO:0000313" key="10">
    <source>
        <dbReference type="Proteomes" id="UP000011885"/>
    </source>
</evidence>
<evidence type="ECO:0000256" key="4">
    <source>
        <dbReference type="ARBA" id="ARBA00022656"/>
    </source>
</evidence>
<dbReference type="InterPro" id="IPR011049">
    <property type="entry name" value="Serralysin-like_metalloprot_C"/>
</dbReference>
<dbReference type="GO" id="GO:0005509">
    <property type="term" value="F:calcium ion binding"/>
    <property type="evidence" value="ECO:0007669"/>
    <property type="project" value="InterPro"/>
</dbReference>
<keyword evidence="4" id="KW-0800">Toxin</keyword>
<keyword evidence="10" id="KW-1185">Reference proteome</keyword>
<organism evidence="9 10">
    <name type="scientific">Rhodopirellula sallentina SM41</name>
    <dbReference type="NCBI Taxonomy" id="1263870"/>
    <lineage>
        <taxon>Bacteria</taxon>
        <taxon>Pseudomonadati</taxon>
        <taxon>Planctomycetota</taxon>
        <taxon>Planctomycetia</taxon>
        <taxon>Pirellulales</taxon>
        <taxon>Pirellulaceae</taxon>
        <taxon>Rhodopirellula</taxon>
    </lineage>
</organism>
<dbReference type="RefSeq" id="WP_008679197.1">
    <property type="nucleotide sequence ID" value="NZ_ANOH01000200.1"/>
</dbReference>
<dbReference type="GO" id="GO:0090729">
    <property type="term" value="F:toxin activity"/>
    <property type="evidence" value="ECO:0007669"/>
    <property type="project" value="UniProtKB-KW"/>
</dbReference>
<dbReference type="PROSITE" id="PS00330">
    <property type="entry name" value="HEMOLYSIN_CALCIUM"/>
    <property type="match status" value="6"/>
</dbReference>
<dbReference type="PANTHER" id="PTHR38340">
    <property type="entry name" value="S-LAYER PROTEIN"/>
    <property type="match status" value="1"/>
</dbReference>
<evidence type="ECO:0000256" key="7">
    <source>
        <dbReference type="ARBA" id="ARBA00023136"/>
    </source>
</evidence>
<dbReference type="SUPFAM" id="SSF51120">
    <property type="entry name" value="beta-Roll"/>
    <property type="match status" value="8"/>
</dbReference>
<dbReference type="Pfam" id="PF00353">
    <property type="entry name" value="HemolysinCabind"/>
    <property type="match status" value="16"/>
</dbReference>
<dbReference type="Gene3D" id="2.150.10.10">
    <property type="entry name" value="Serralysin-like metalloprotease, C-terminal"/>
    <property type="match status" value="6"/>
</dbReference>
<dbReference type="PRINTS" id="PR01488">
    <property type="entry name" value="RTXTOXINA"/>
</dbReference>
<comment type="caution">
    <text evidence="9">The sequence shown here is derived from an EMBL/GenBank/DDBJ whole genome shotgun (WGS) entry which is preliminary data.</text>
</comment>
<keyword evidence="7" id="KW-0472">Membrane</keyword>
<evidence type="ECO:0000256" key="5">
    <source>
        <dbReference type="ARBA" id="ARBA00022737"/>
    </source>
</evidence>
<reference evidence="9 10" key="1">
    <citation type="journal article" date="2013" name="Mar. Genomics">
        <title>Expression of sulfatases in Rhodopirellula baltica and the diversity of sulfatases in the genus Rhodopirellula.</title>
        <authorList>
            <person name="Wegner C.E."/>
            <person name="Richter-Heitmann T."/>
            <person name="Klindworth A."/>
            <person name="Klockow C."/>
            <person name="Richter M."/>
            <person name="Achstetter T."/>
            <person name="Glockner F.O."/>
            <person name="Harder J."/>
        </authorList>
    </citation>
    <scope>NUCLEOTIDE SEQUENCE [LARGE SCALE GENOMIC DNA]</scope>
    <source>
        <strain evidence="9 10">SM41</strain>
    </source>
</reference>
<name>M5U2Q5_9BACT</name>
<evidence type="ECO:0000256" key="8">
    <source>
        <dbReference type="SAM" id="MobiDB-lite"/>
    </source>
</evidence>
<keyword evidence="6" id="KW-0843">Virulence</keyword>
<evidence type="ECO:0000256" key="3">
    <source>
        <dbReference type="ARBA" id="ARBA00022525"/>
    </source>
</evidence>
<evidence type="ECO:0000313" key="9">
    <source>
        <dbReference type="EMBL" id="EMI55710.1"/>
    </source>
</evidence>
<proteinExistence type="predicted"/>
<keyword evidence="3" id="KW-0964">Secreted</keyword>
<keyword evidence="5" id="KW-0677">Repeat</keyword>
<dbReference type="InterPro" id="IPR018511">
    <property type="entry name" value="Hemolysin-typ_Ca-bd_CS"/>
</dbReference>
<dbReference type="Proteomes" id="UP000011885">
    <property type="component" value="Unassembled WGS sequence"/>
</dbReference>
<dbReference type="PANTHER" id="PTHR38340:SF1">
    <property type="entry name" value="S-LAYER PROTEIN"/>
    <property type="match status" value="1"/>
</dbReference>
<dbReference type="InterPro" id="IPR001343">
    <property type="entry name" value="Hemolysn_Ca-bd"/>
</dbReference>
<evidence type="ECO:0000256" key="1">
    <source>
        <dbReference type="ARBA" id="ARBA00004370"/>
    </source>
</evidence>
<gene>
    <name evidence="9" type="ORF">RSSM_02848</name>
</gene>
<feature type="region of interest" description="Disordered" evidence="8">
    <location>
        <begin position="1120"/>
        <end position="1147"/>
    </location>
</feature>
<protein>
    <submittedName>
        <fullName evidence="9">Hemolysin-type calcium-binding region domain protein</fullName>
    </submittedName>
</protein>
<evidence type="ECO:0000256" key="2">
    <source>
        <dbReference type="ARBA" id="ARBA00004613"/>
    </source>
</evidence>
<dbReference type="PATRIC" id="fig|1263870.3.peg.3023"/>
<evidence type="ECO:0000256" key="6">
    <source>
        <dbReference type="ARBA" id="ARBA00023026"/>
    </source>
</evidence>
<dbReference type="InterPro" id="IPR050557">
    <property type="entry name" value="RTX_toxin/Mannuronan_C5-epim"/>
</dbReference>
<dbReference type="Gene3D" id="2.160.20.160">
    <property type="match status" value="1"/>
</dbReference>
<dbReference type="EMBL" id="ANOH01000200">
    <property type="protein sequence ID" value="EMI55710.1"/>
    <property type="molecule type" value="Genomic_DNA"/>
</dbReference>
<dbReference type="GO" id="GO:0005576">
    <property type="term" value="C:extracellular region"/>
    <property type="evidence" value="ECO:0007669"/>
    <property type="project" value="UniProtKB-SubCell"/>
</dbReference>